<proteinExistence type="predicted"/>
<feature type="region of interest" description="Disordered" evidence="1">
    <location>
        <begin position="68"/>
        <end position="93"/>
    </location>
</feature>
<reference evidence="2" key="1">
    <citation type="submission" date="2020-02" db="EMBL/GenBank/DDBJ databases">
        <authorList>
            <person name="Meier V. D."/>
        </authorList>
    </citation>
    <scope>NUCLEOTIDE SEQUENCE</scope>
    <source>
        <strain evidence="2">AVDCRST_MAG20</strain>
    </source>
</reference>
<evidence type="ECO:0000313" key="2">
    <source>
        <dbReference type="EMBL" id="CAA9230066.1"/>
    </source>
</evidence>
<evidence type="ECO:0000256" key="1">
    <source>
        <dbReference type="SAM" id="MobiDB-lite"/>
    </source>
</evidence>
<protein>
    <submittedName>
        <fullName evidence="2">Uncharacterized protein</fullName>
    </submittedName>
</protein>
<dbReference type="EMBL" id="CADCSY010000046">
    <property type="protein sequence ID" value="CAA9230066.1"/>
    <property type="molecule type" value="Genomic_DNA"/>
</dbReference>
<organism evidence="2">
    <name type="scientific">uncultured Acidimicrobiales bacterium</name>
    <dbReference type="NCBI Taxonomy" id="310071"/>
    <lineage>
        <taxon>Bacteria</taxon>
        <taxon>Bacillati</taxon>
        <taxon>Actinomycetota</taxon>
        <taxon>Acidimicrobiia</taxon>
        <taxon>Acidimicrobiales</taxon>
        <taxon>environmental samples</taxon>
    </lineage>
</organism>
<dbReference type="AlphaFoldDB" id="A0A6J4HQM3"/>
<name>A0A6J4HQM3_9ACTN</name>
<accession>A0A6J4HQM3</accession>
<sequence>MGPASSRGGDDPEAPAPDEALGGPGPRQGRPCRIVHAVVGHVRPLATGFAHVVKVDLAVRGGRLARTVRASSRCHHHSGHREQRSVRGGRLLR</sequence>
<gene>
    <name evidence="2" type="ORF">AVDCRST_MAG20-1200</name>
</gene>
<feature type="region of interest" description="Disordered" evidence="1">
    <location>
        <begin position="1"/>
        <end position="30"/>
    </location>
</feature>